<dbReference type="GO" id="GO:0005634">
    <property type="term" value="C:nucleus"/>
    <property type="evidence" value="ECO:0007669"/>
    <property type="project" value="UniProtKB-UniRule"/>
</dbReference>
<feature type="region of interest" description="Disordered" evidence="4">
    <location>
        <begin position="248"/>
        <end position="329"/>
    </location>
</feature>
<dbReference type="Proteomes" id="UP000703269">
    <property type="component" value="Unassembled WGS sequence"/>
</dbReference>
<feature type="domain" description="HMG box" evidence="5">
    <location>
        <begin position="110"/>
        <end position="179"/>
    </location>
</feature>
<evidence type="ECO:0000256" key="4">
    <source>
        <dbReference type="SAM" id="MobiDB-lite"/>
    </source>
</evidence>
<proteinExistence type="predicted"/>
<dbReference type="OrthoDB" id="6247875at2759"/>
<gene>
    <name evidence="6" type="ORF">PsYK624_015140</name>
</gene>
<dbReference type="Gene3D" id="1.10.30.10">
    <property type="entry name" value="High mobility group box domain"/>
    <property type="match status" value="1"/>
</dbReference>
<dbReference type="Pfam" id="PF00505">
    <property type="entry name" value="HMG_box"/>
    <property type="match status" value="1"/>
</dbReference>
<dbReference type="PANTHER" id="PTHR45789:SF2">
    <property type="entry name" value="FI18025P1"/>
    <property type="match status" value="1"/>
</dbReference>
<dbReference type="PROSITE" id="PS50118">
    <property type="entry name" value="HMG_BOX_2"/>
    <property type="match status" value="1"/>
</dbReference>
<evidence type="ECO:0000313" key="6">
    <source>
        <dbReference type="EMBL" id="GJE85435.1"/>
    </source>
</evidence>
<dbReference type="SMART" id="SM00398">
    <property type="entry name" value="HMG"/>
    <property type="match status" value="1"/>
</dbReference>
<evidence type="ECO:0000256" key="1">
    <source>
        <dbReference type="ARBA" id="ARBA00023125"/>
    </source>
</evidence>
<accession>A0A9P3L7W9</accession>
<organism evidence="6 7">
    <name type="scientific">Phanerochaete sordida</name>
    <dbReference type="NCBI Taxonomy" id="48140"/>
    <lineage>
        <taxon>Eukaryota</taxon>
        <taxon>Fungi</taxon>
        <taxon>Dikarya</taxon>
        <taxon>Basidiomycota</taxon>
        <taxon>Agaricomycotina</taxon>
        <taxon>Agaricomycetes</taxon>
        <taxon>Polyporales</taxon>
        <taxon>Phanerochaetaceae</taxon>
        <taxon>Phanerochaete</taxon>
    </lineage>
</organism>
<keyword evidence="2 3" id="KW-0539">Nucleus</keyword>
<evidence type="ECO:0000259" key="5">
    <source>
        <dbReference type="PROSITE" id="PS50118"/>
    </source>
</evidence>
<protein>
    <submittedName>
        <fullName evidence="6">HMG domain-containing protein</fullName>
    </submittedName>
</protein>
<dbReference type="SUPFAM" id="SSF47095">
    <property type="entry name" value="HMG-box"/>
    <property type="match status" value="1"/>
</dbReference>
<evidence type="ECO:0000256" key="3">
    <source>
        <dbReference type="PROSITE-ProRule" id="PRU00267"/>
    </source>
</evidence>
<comment type="caution">
    <text evidence="6">The sequence shown here is derived from an EMBL/GenBank/DDBJ whole genome shotgun (WGS) entry which is preliminary data.</text>
</comment>
<dbReference type="CDD" id="cd01389">
    <property type="entry name" value="HMG-box_ROX1-like"/>
    <property type="match status" value="1"/>
</dbReference>
<dbReference type="InterPro" id="IPR036910">
    <property type="entry name" value="HMG_box_dom_sf"/>
</dbReference>
<sequence>MSSSATPSHIIFLLPQPLHAMAPQRTRASTAKGKRRNAAPPAEDQDAPGTIAFAPAITPGTFFNPPPIEDPTAPAESLLFPDTTDAREESPAPPRPSRGGHAKKKPEDHVPRPANSFILFRSAFIRNQHVTATVETNHSTLSSIIGCTWKGLPKKEKAFWNRKAKMALEEHKRKFPEYTFRPEHKKGKAAPKRKVREVGPKDTVRCETIAALLNKGYKGKDLEEAIAEFDRNRVPEIVTRFEAPITAGNFRRGSSAPLPVNADAPARSDKAAGKKKARATSSQPGRATEAAPAQEAKREAQFDFDDLSESEGSFCTTPSSPYPTTPISETNSSFDFSSFSFAATTPPPQMQHCDPLSVLSPLDTQFDAPYVFSPEPSPLLGGAAPDVFAPLHAPYAAPPQQYYEQQWSPLSSMPSTPGDVAPMYLPTPSPASFEPHFAFYAAPPAPAHAHAHAYDPAAYPPPHFDALTHQYAMHAKQGYACFDGQPLVPFEAGGGLSPPYPPAYAM</sequence>
<keyword evidence="1 3" id="KW-0238">DNA-binding</keyword>
<dbReference type="GO" id="GO:0000978">
    <property type="term" value="F:RNA polymerase II cis-regulatory region sequence-specific DNA binding"/>
    <property type="evidence" value="ECO:0007669"/>
    <property type="project" value="TreeGrafter"/>
</dbReference>
<feature type="region of interest" description="Disordered" evidence="4">
    <location>
        <begin position="16"/>
        <end position="113"/>
    </location>
</feature>
<name>A0A9P3L7W9_9APHY</name>
<keyword evidence="7" id="KW-1185">Reference proteome</keyword>
<dbReference type="EMBL" id="BPQB01000002">
    <property type="protein sequence ID" value="GJE85435.1"/>
    <property type="molecule type" value="Genomic_DNA"/>
</dbReference>
<dbReference type="PANTHER" id="PTHR45789">
    <property type="entry name" value="FI18025P1"/>
    <property type="match status" value="1"/>
</dbReference>
<dbReference type="AlphaFoldDB" id="A0A9P3L7W9"/>
<evidence type="ECO:0000256" key="2">
    <source>
        <dbReference type="ARBA" id="ARBA00023242"/>
    </source>
</evidence>
<reference evidence="6 7" key="1">
    <citation type="submission" date="2021-08" db="EMBL/GenBank/DDBJ databases">
        <title>Draft Genome Sequence of Phanerochaete sordida strain YK-624.</title>
        <authorList>
            <person name="Mori T."/>
            <person name="Dohra H."/>
            <person name="Suzuki T."/>
            <person name="Kawagishi H."/>
            <person name="Hirai H."/>
        </authorList>
    </citation>
    <scope>NUCLEOTIDE SEQUENCE [LARGE SCALE GENOMIC DNA]</scope>
    <source>
        <strain evidence="6 7">YK-624</strain>
    </source>
</reference>
<evidence type="ECO:0000313" key="7">
    <source>
        <dbReference type="Proteomes" id="UP000703269"/>
    </source>
</evidence>
<feature type="DNA-binding region" description="HMG box" evidence="3">
    <location>
        <begin position="110"/>
        <end position="179"/>
    </location>
</feature>
<dbReference type="GO" id="GO:0000981">
    <property type="term" value="F:DNA-binding transcription factor activity, RNA polymerase II-specific"/>
    <property type="evidence" value="ECO:0007669"/>
    <property type="project" value="TreeGrafter"/>
</dbReference>
<dbReference type="InterPro" id="IPR009071">
    <property type="entry name" value="HMG_box_dom"/>
</dbReference>
<dbReference type="InterPro" id="IPR051356">
    <property type="entry name" value="SOX/SOX-like_TF"/>
</dbReference>